<dbReference type="eggNOG" id="arCOG01869">
    <property type="taxonomic scope" value="Archaea"/>
</dbReference>
<dbReference type="GO" id="GO:0008962">
    <property type="term" value="F:phosphatidylglycerophosphatase activity"/>
    <property type="evidence" value="ECO:0007669"/>
    <property type="project" value="InterPro"/>
</dbReference>
<reference evidence="1" key="1">
    <citation type="submission" date="2006-12" db="EMBL/GenBank/DDBJ databases">
        <title>Complete sequence of Pyrobaculum islandicum DSM 4184.</title>
        <authorList>
            <person name="Copeland A."/>
            <person name="Lucas S."/>
            <person name="Lapidus A."/>
            <person name="Barry K."/>
            <person name="Detter J.C."/>
            <person name="Glavina del Rio T."/>
            <person name="Dalin E."/>
            <person name="Tice H."/>
            <person name="Pitluck S."/>
            <person name="Meincke L."/>
            <person name="Brettin T."/>
            <person name="Bruce D."/>
            <person name="Han C."/>
            <person name="Tapia R."/>
            <person name="Gilna P."/>
            <person name="Schmutz J."/>
            <person name="Larimer F."/>
            <person name="Land M."/>
            <person name="Hauser L."/>
            <person name="Kyrpides N."/>
            <person name="Mikhailova N."/>
            <person name="Cozen A.E."/>
            <person name="Fitz-Gibbon S.T."/>
            <person name="House C.H."/>
            <person name="Saltikov C."/>
            <person name="Lowe T."/>
            <person name="Richardson P."/>
        </authorList>
    </citation>
    <scope>NUCLEOTIDE SEQUENCE [LARGE SCALE GENOMIC DNA]</scope>
    <source>
        <strain evidence="1">DSM 4184</strain>
    </source>
</reference>
<dbReference type="Gene3D" id="1.10.3760.10">
    <property type="entry name" value="PgpA-like"/>
    <property type="match status" value="1"/>
</dbReference>
<dbReference type="STRING" id="384616.Pisl_1367"/>
<dbReference type="GeneID" id="4618061"/>
<dbReference type="HOGENOM" id="CLU_833194_0_0_2"/>
<dbReference type="RefSeq" id="WP_011763104.1">
    <property type="nucleotide sequence ID" value="NC_008701.1"/>
</dbReference>
<dbReference type="AlphaFoldDB" id="A1RU97"/>
<accession>A1RU97</accession>
<dbReference type="NCBIfam" id="NF038002">
    <property type="entry name" value="bifunc_CbiS"/>
    <property type="match status" value="1"/>
</dbReference>
<name>A1RU97_PYRIL</name>
<evidence type="ECO:0000313" key="1">
    <source>
        <dbReference type="EMBL" id="ABL88529.1"/>
    </source>
</evidence>
<dbReference type="Proteomes" id="UP000002595">
    <property type="component" value="Chromosome"/>
</dbReference>
<dbReference type="Pfam" id="PF01955">
    <property type="entry name" value="CbiZ"/>
    <property type="match status" value="1"/>
</dbReference>
<dbReference type="PANTHER" id="PTHR35336:SF5">
    <property type="entry name" value="ADENOSYLCOBINAMIDE AMIDOHYDROLASE"/>
    <property type="match status" value="1"/>
</dbReference>
<dbReference type="InterPro" id="IPR052209">
    <property type="entry name" value="CbiZ"/>
</dbReference>
<protein>
    <submittedName>
        <fullName evidence="1">Uncharacterized protein</fullName>
    </submittedName>
</protein>
<dbReference type="SUPFAM" id="SSF101307">
    <property type="entry name" value="YutG-like"/>
    <property type="match status" value="1"/>
</dbReference>
<organism evidence="1 2">
    <name type="scientific">Pyrobaculum islandicum (strain DSM 4184 / JCM 9189 / GEO3)</name>
    <dbReference type="NCBI Taxonomy" id="384616"/>
    <lineage>
        <taxon>Archaea</taxon>
        <taxon>Thermoproteota</taxon>
        <taxon>Thermoprotei</taxon>
        <taxon>Thermoproteales</taxon>
        <taxon>Thermoproteaceae</taxon>
        <taxon>Pyrobaculum</taxon>
    </lineage>
</organism>
<dbReference type="GO" id="GO:0006629">
    <property type="term" value="P:lipid metabolic process"/>
    <property type="evidence" value="ECO:0007669"/>
    <property type="project" value="InterPro"/>
</dbReference>
<dbReference type="InterPro" id="IPR036681">
    <property type="entry name" value="PgpA-like_sf"/>
</dbReference>
<dbReference type="InterPro" id="IPR002808">
    <property type="entry name" value="AdoCbi_amidolase"/>
</dbReference>
<dbReference type="OrthoDB" id="25996at2157"/>
<dbReference type="PANTHER" id="PTHR35336">
    <property type="entry name" value="ADENOSYLCOBINAMIDE AMIDOHYDROLASE"/>
    <property type="match status" value="1"/>
</dbReference>
<dbReference type="KEGG" id="pis:Pisl_1367"/>
<keyword evidence="2" id="KW-1185">Reference proteome</keyword>
<proteinExistence type="predicted"/>
<dbReference type="EMBL" id="CP000504">
    <property type="protein sequence ID" value="ABL88529.1"/>
    <property type="molecule type" value="Genomic_DNA"/>
</dbReference>
<sequence>MRIETKLVDGALWVEAPGVALSSTVDGGVRKVKGAVFRQVTTHMTCREMEEAAVPGYLNFYTAVDVAKHHWAARGRYAAAVATAGFGNTINVLVVVQAEPDLRALADVYRLAVEAKAVAAVDMGLRRGLARLGGDVSDAVAVIATGGVKARYMGLGTEVGEEVYALVQEAVKKAAGPPDLDQELRRYLGVGVGDLLRLVLETYRQAPVPGAQGVEESAADMLSRLLQDPNVWAFIYAAGELDVKAASGTHRGLSPQEHAQDSKKIVADEAIGAALAQYINGFKALQAMYWLDRRKPPPLDRLPMYTDDVAAALAGGLLSRLYDKLLHGI</sequence>
<evidence type="ECO:0000313" key="2">
    <source>
        <dbReference type="Proteomes" id="UP000002595"/>
    </source>
</evidence>
<gene>
    <name evidence="1" type="ordered locus">Pisl_1367</name>
</gene>